<dbReference type="PANTHER" id="PTHR19353">
    <property type="entry name" value="FATTY ACID DESATURASE 2"/>
    <property type="match status" value="1"/>
</dbReference>
<evidence type="ECO:0000259" key="2">
    <source>
        <dbReference type="PROSITE" id="PS50255"/>
    </source>
</evidence>
<dbReference type="SMART" id="SM01117">
    <property type="entry name" value="Cyt-b5"/>
    <property type="match status" value="1"/>
</dbReference>
<dbReference type="Proteomes" id="UP000320333">
    <property type="component" value="Unassembled WGS sequence"/>
</dbReference>
<keyword evidence="1" id="KW-0812">Transmembrane</keyword>
<dbReference type="InterPro" id="IPR012171">
    <property type="entry name" value="Fatty_acid_desaturase"/>
</dbReference>
<dbReference type="InterPro" id="IPR036400">
    <property type="entry name" value="Cyt_B5-like_heme/steroid_sf"/>
</dbReference>
<sequence>MASNNLAQEVPLLIEKPANVTTLDYLTYHEKPRQLHVLKFQHSPTNCLVKLHGLWYDLTEFQDRHPGGREALRLAAGRDATIMFESHHVFSSDKLIKYYLDKYRLSPEESAHLLTLEEACFEGVPERQELLDPFDPLSTSKFGSDLKERVREYFQKLARKRGVTLVESTKASPAKCRLMASLAVMWAVSLVLLLRGNYSMLLIHPLFAWIFTAATFHDALHFALSTNPTINSVVGNLFPYLASPFGWYHQHVIGHHPFTNIPNRDPDLLHGSESSNKAIAQYLPFDARLALFFMTATSLGLGLQNELFLVLGVSRSYNGVVPRIPVSVVKLIRVAVLRVVFFLVSFGWPFVFLQGMNLGARFAFSVVPHAVYSTLFMINSQVNHQSEATKSARSRDWFVHQVITAQNFGDSSVGGLAWWFHYIMSGGLCLQMEHHLFPTVNHCHLPAVAKIVKQVCYEHGVPYTRADGYGQALAEYYHQEKKESKKFE</sequence>
<protein>
    <recommendedName>
        <fullName evidence="2">Cytochrome b5 heme-binding domain-containing protein</fullName>
    </recommendedName>
</protein>
<dbReference type="CDD" id="cd03506">
    <property type="entry name" value="Delta6-FADS-like"/>
    <property type="match status" value="1"/>
</dbReference>
<proteinExistence type="predicted"/>
<dbReference type="PANTHER" id="PTHR19353:SF15">
    <property type="entry name" value="CYTOCHROME B5 HEME-BINDING DOMAIN-CONTAINING PROTEIN"/>
    <property type="match status" value="1"/>
</dbReference>
<dbReference type="InterPro" id="IPR005804">
    <property type="entry name" value="FA_desaturase_dom"/>
</dbReference>
<evidence type="ECO:0000256" key="1">
    <source>
        <dbReference type="SAM" id="Phobius"/>
    </source>
</evidence>
<evidence type="ECO:0000313" key="3">
    <source>
        <dbReference type="EMBL" id="TPX68442.1"/>
    </source>
</evidence>
<dbReference type="Pfam" id="PF00173">
    <property type="entry name" value="Cyt-b5"/>
    <property type="match status" value="1"/>
</dbReference>
<dbReference type="PROSITE" id="PS50255">
    <property type="entry name" value="CYTOCHROME_B5_2"/>
    <property type="match status" value="1"/>
</dbReference>
<feature type="transmembrane region" description="Helical" evidence="1">
    <location>
        <begin position="331"/>
        <end position="352"/>
    </location>
</feature>
<dbReference type="GO" id="GO:0016020">
    <property type="term" value="C:membrane"/>
    <property type="evidence" value="ECO:0007669"/>
    <property type="project" value="TreeGrafter"/>
</dbReference>
<dbReference type="GO" id="GO:0006629">
    <property type="term" value="P:lipid metabolic process"/>
    <property type="evidence" value="ECO:0007669"/>
    <property type="project" value="InterPro"/>
</dbReference>
<dbReference type="Gene3D" id="3.10.120.10">
    <property type="entry name" value="Cytochrome b5-like heme/steroid binding domain"/>
    <property type="match status" value="1"/>
</dbReference>
<evidence type="ECO:0000313" key="4">
    <source>
        <dbReference type="Proteomes" id="UP000320333"/>
    </source>
</evidence>
<dbReference type="OrthoDB" id="260519at2759"/>
<reference evidence="3 4" key="1">
    <citation type="journal article" date="2019" name="Sci. Rep.">
        <title>Comparative genomics of chytrid fungi reveal insights into the obligate biotrophic and pathogenic lifestyle of Synchytrium endobioticum.</title>
        <authorList>
            <person name="van de Vossenberg B.T.L.H."/>
            <person name="Warris S."/>
            <person name="Nguyen H.D.T."/>
            <person name="van Gent-Pelzer M.P.E."/>
            <person name="Joly D.L."/>
            <person name="van de Geest H.C."/>
            <person name="Bonants P.J.M."/>
            <person name="Smith D.S."/>
            <person name="Levesque C.A."/>
            <person name="van der Lee T.A.J."/>
        </authorList>
    </citation>
    <scope>NUCLEOTIDE SEQUENCE [LARGE SCALE GENOMIC DNA]</scope>
    <source>
        <strain evidence="3 4">CBS 675.73</strain>
    </source>
</reference>
<accession>A0A507EX36</accession>
<name>A0A507EX36_9FUNG</name>
<dbReference type="STRING" id="246404.A0A507EX36"/>
<comment type="caution">
    <text evidence="3">The sequence shown here is derived from an EMBL/GenBank/DDBJ whole genome shotgun (WGS) entry which is preliminary data.</text>
</comment>
<organism evidence="3 4">
    <name type="scientific">Chytriomyces confervae</name>
    <dbReference type="NCBI Taxonomy" id="246404"/>
    <lineage>
        <taxon>Eukaryota</taxon>
        <taxon>Fungi</taxon>
        <taxon>Fungi incertae sedis</taxon>
        <taxon>Chytridiomycota</taxon>
        <taxon>Chytridiomycota incertae sedis</taxon>
        <taxon>Chytridiomycetes</taxon>
        <taxon>Chytridiales</taxon>
        <taxon>Chytriomycetaceae</taxon>
        <taxon>Chytriomyces</taxon>
    </lineage>
</organism>
<feature type="transmembrane region" description="Helical" evidence="1">
    <location>
        <begin position="289"/>
        <end position="311"/>
    </location>
</feature>
<dbReference type="InterPro" id="IPR001199">
    <property type="entry name" value="Cyt_B5-like_heme/steroid-bd"/>
</dbReference>
<keyword evidence="4" id="KW-1185">Reference proteome</keyword>
<keyword evidence="1" id="KW-1133">Transmembrane helix</keyword>
<dbReference type="SUPFAM" id="SSF55856">
    <property type="entry name" value="Cytochrome b5-like heme/steroid binding domain"/>
    <property type="match status" value="1"/>
</dbReference>
<dbReference type="PIRSF" id="PIRSF015921">
    <property type="entry name" value="FA_sphinglp_des"/>
    <property type="match status" value="1"/>
</dbReference>
<dbReference type="EMBL" id="QEAP01000356">
    <property type="protein sequence ID" value="TPX68442.1"/>
    <property type="molecule type" value="Genomic_DNA"/>
</dbReference>
<dbReference type="AlphaFoldDB" id="A0A507EX36"/>
<keyword evidence="1" id="KW-0472">Membrane</keyword>
<dbReference type="Pfam" id="PF00487">
    <property type="entry name" value="FA_desaturase"/>
    <property type="match status" value="1"/>
</dbReference>
<gene>
    <name evidence="3" type="ORF">CcCBS67573_g07183</name>
</gene>
<feature type="domain" description="Cytochrome b5 heme-binding" evidence="2">
    <location>
        <begin position="18"/>
        <end position="109"/>
    </location>
</feature>
<dbReference type="GO" id="GO:0016717">
    <property type="term" value="F:oxidoreductase activity, acting on paired donors, with oxidation of a pair of donors resulting in the reduction of molecular oxygen to two molecules of water"/>
    <property type="evidence" value="ECO:0007669"/>
    <property type="project" value="TreeGrafter"/>
</dbReference>